<accession>A0A4D4L9A7</accession>
<evidence type="ECO:0000256" key="2">
    <source>
        <dbReference type="SAM" id="SignalP"/>
    </source>
</evidence>
<feature type="transmembrane region" description="Helical" evidence="1">
    <location>
        <begin position="57"/>
        <end position="74"/>
    </location>
</feature>
<keyword evidence="1" id="KW-0812">Transmembrane</keyword>
<feature type="transmembrane region" description="Helical" evidence="1">
    <location>
        <begin position="80"/>
        <end position="104"/>
    </location>
</feature>
<dbReference type="AlphaFoldDB" id="A0A4D4L9A7"/>
<evidence type="ECO:0000313" key="4">
    <source>
        <dbReference type="Proteomes" id="UP000301309"/>
    </source>
</evidence>
<dbReference type="Proteomes" id="UP000301309">
    <property type="component" value="Unassembled WGS sequence"/>
</dbReference>
<keyword evidence="4" id="KW-1185">Reference proteome</keyword>
<protein>
    <recommendedName>
        <fullName evidence="5">Integral membrane protein</fullName>
    </recommendedName>
</protein>
<dbReference type="EMBL" id="BJHW01000001">
    <property type="protein sequence ID" value="GDY55766.1"/>
    <property type="molecule type" value="Genomic_DNA"/>
</dbReference>
<comment type="caution">
    <text evidence="3">The sequence shown here is derived from an EMBL/GenBank/DDBJ whole genome shotgun (WGS) entry which is preliminary data.</text>
</comment>
<feature type="transmembrane region" description="Helical" evidence="1">
    <location>
        <begin position="28"/>
        <end position="45"/>
    </location>
</feature>
<keyword evidence="2" id="KW-0732">Signal</keyword>
<feature type="signal peptide" evidence="2">
    <location>
        <begin position="1"/>
        <end position="21"/>
    </location>
</feature>
<sequence length="157" mass="16371">MRPCHCYLADMIASASSAAQAPRPARGLAAGIAAALLGALVFGFIQGKIGHRGQEVGYWALCIGLLTGAALGKLGGRAPLLALVAIPLAVVSVSLAQLIGVAVLMGDESSWPTADTLIEHFGLVVEYWRDHILGRNDITFYAVAGAESYLVAKRVTE</sequence>
<keyword evidence="1" id="KW-1133">Transmembrane helix</keyword>
<proteinExistence type="predicted"/>
<evidence type="ECO:0000256" key="1">
    <source>
        <dbReference type="SAM" id="Phobius"/>
    </source>
</evidence>
<organism evidence="3 4">
    <name type="scientific">Streptomyces violaceusniger</name>
    <dbReference type="NCBI Taxonomy" id="68280"/>
    <lineage>
        <taxon>Bacteria</taxon>
        <taxon>Bacillati</taxon>
        <taxon>Actinomycetota</taxon>
        <taxon>Actinomycetes</taxon>
        <taxon>Kitasatosporales</taxon>
        <taxon>Streptomycetaceae</taxon>
        <taxon>Streptomyces</taxon>
        <taxon>Streptomyces violaceusniger group</taxon>
    </lineage>
</organism>
<keyword evidence="1" id="KW-0472">Membrane</keyword>
<reference evidence="3 4" key="1">
    <citation type="journal article" date="2020" name="Int. J. Syst. Evol. Microbiol.">
        <title>Reclassification of Streptomyces castelarensis and Streptomyces sporoclivatus as later heterotypic synonyms of Streptomyces antimycoticus.</title>
        <authorList>
            <person name="Komaki H."/>
            <person name="Tamura T."/>
        </authorList>
    </citation>
    <scope>NUCLEOTIDE SEQUENCE [LARGE SCALE GENOMIC DNA]</scope>
    <source>
        <strain evidence="3 4">NBRC 13459</strain>
    </source>
</reference>
<feature type="chain" id="PRO_5038688077" description="Integral membrane protein" evidence="2">
    <location>
        <begin position="22"/>
        <end position="157"/>
    </location>
</feature>
<evidence type="ECO:0008006" key="5">
    <source>
        <dbReference type="Google" id="ProtNLM"/>
    </source>
</evidence>
<gene>
    <name evidence="3" type="ORF">SVIO_063890</name>
</gene>
<evidence type="ECO:0000313" key="3">
    <source>
        <dbReference type="EMBL" id="GDY55766.1"/>
    </source>
</evidence>
<name>A0A4D4L9A7_STRVO</name>